<feature type="signal peptide" evidence="1">
    <location>
        <begin position="1"/>
        <end position="20"/>
    </location>
</feature>
<sequence length="224" mass="25170">MARLWMTVFLVLLLAQGYVAVVDTTTLANLIQRLRQRYSVSGMFSLAVSLKGGNLAHLEEIFQQNPPDKVEGEILKGRVYRGFRLALAKVGQPEHAELRVLKDLNLDSIKGDMLVIYSYASPCPTTCTNICNRYNIINPINNLINIGQWSTYAFVFEKVFNPRDCKKGLKESELKRALTDLADGSQIKLPDIFRCYKSNNKAFTCISCSSAGKVTPQCVDYNVY</sequence>
<dbReference type="GeneID" id="114439922"/>
<dbReference type="RefSeq" id="XP_028267926.1">
    <property type="nucleotide sequence ID" value="XM_028412125.1"/>
</dbReference>
<protein>
    <submittedName>
        <fullName evidence="3">Uncharacterized protein LOC114439922</fullName>
    </submittedName>
</protein>
<organism evidence="2 3">
    <name type="scientific">Parambassis ranga</name>
    <name type="common">Indian glassy fish</name>
    <dbReference type="NCBI Taxonomy" id="210632"/>
    <lineage>
        <taxon>Eukaryota</taxon>
        <taxon>Metazoa</taxon>
        <taxon>Chordata</taxon>
        <taxon>Craniata</taxon>
        <taxon>Vertebrata</taxon>
        <taxon>Euteleostomi</taxon>
        <taxon>Actinopterygii</taxon>
        <taxon>Neopterygii</taxon>
        <taxon>Teleostei</taxon>
        <taxon>Neoteleostei</taxon>
        <taxon>Acanthomorphata</taxon>
        <taxon>Ovalentaria</taxon>
        <taxon>Ambassidae</taxon>
        <taxon>Parambassis</taxon>
    </lineage>
</organism>
<proteinExistence type="predicted"/>
<accession>A0A6P7IRN3</accession>
<dbReference type="Pfam" id="PF18744">
    <property type="entry name" value="SNAD1"/>
    <property type="match status" value="1"/>
</dbReference>
<reference evidence="3" key="1">
    <citation type="submission" date="2025-08" db="UniProtKB">
        <authorList>
            <consortium name="RefSeq"/>
        </authorList>
    </citation>
    <scope>IDENTIFICATION</scope>
</reference>
<evidence type="ECO:0000256" key="1">
    <source>
        <dbReference type="SAM" id="SignalP"/>
    </source>
</evidence>
<dbReference type="OrthoDB" id="8940185at2759"/>
<name>A0A6P7IRN3_9TELE</name>
<evidence type="ECO:0000313" key="3">
    <source>
        <dbReference type="RefSeq" id="XP_028267926.1"/>
    </source>
</evidence>
<feature type="chain" id="PRO_5027694710" evidence="1">
    <location>
        <begin position="21"/>
        <end position="224"/>
    </location>
</feature>
<dbReference type="AlphaFoldDB" id="A0A6P7IRN3"/>
<keyword evidence="1" id="KW-0732">Signal</keyword>
<dbReference type="InterPro" id="IPR040958">
    <property type="entry name" value="SNAD1"/>
</dbReference>
<keyword evidence="2" id="KW-1185">Reference proteome</keyword>
<dbReference type="InParanoid" id="A0A6P7IRN3"/>
<gene>
    <name evidence="3" type="primary">LOC114439922</name>
</gene>
<evidence type="ECO:0000313" key="2">
    <source>
        <dbReference type="Proteomes" id="UP000515145"/>
    </source>
</evidence>
<dbReference type="Proteomes" id="UP000515145">
    <property type="component" value="Chromosome 1"/>
</dbReference>